<comment type="caution">
    <text evidence="4">The sequence shown here is derived from an EMBL/GenBank/DDBJ whole genome shotgun (WGS) entry which is preliminary data.</text>
</comment>
<dbReference type="PROSITE" id="PS50111">
    <property type="entry name" value="CHEMOTAXIS_TRANSDUC_2"/>
    <property type="match status" value="1"/>
</dbReference>
<evidence type="ECO:0000256" key="2">
    <source>
        <dbReference type="PROSITE-ProRule" id="PRU00284"/>
    </source>
</evidence>
<evidence type="ECO:0000259" key="3">
    <source>
        <dbReference type="PROSITE" id="PS50111"/>
    </source>
</evidence>
<dbReference type="Proteomes" id="UP001231362">
    <property type="component" value="Unassembled WGS sequence"/>
</dbReference>
<name>A0ABT9V1D2_9BACL</name>
<organism evidence="4 5">
    <name type="scientific">Anoxybacillus andreesenii</name>
    <dbReference type="NCBI Taxonomy" id="1325932"/>
    <lineage>
        <taxon>Bacteria</taxon>
        <taxon>Bacillati</taxon>
        <taxon>Bacillota</taxon>
        <taxon>Bacilli</taxon>
        <taxon>Bacillales</taxon>
        <taxon>Anoxybacillaceae</taxon>
        <taxon>Anoxybacillus</taxon>
    </lineage>
</organism>
<dbReference type="SMART" id="SM00283">
    <property type="entry name" value="MA"/>
    <property type="match status" value="1"/>
</dbReference>
<dbReference type="InterPro" id="IPR029151">
    <property type="entry name" value="Sensor-like_sf"/>
</dbReference>
<dbReference type="PANTHER" id="PTHR32089:SF112">
    <property type="entry name" value="LYSOZYME-LIKE PROTEIN-RELATED"/>
    <property type="match status" value="1"/>
</dbReference>
<evidence type="ECO:0000256" key="1">
    <source>
        <dbReference type="ARBA" id="ARBA00023224"/>
    </source>
</evidence>
<gene>
    <name evidence="4" type="ORF">J2S07_001068</name>
</gene>
<accession>A0ABT9V1D2</accession>
<dbReference type="PANTHER" id="PTHR32089">
    <property type="entry name" value="METHYL-ACCEPTING CHEMOTAXIS PROTEIN MCPB"/>
    <property type="match status" value="1"/>
</dbReference>
<keyword evidence="1 2" id="KW-0807">Transducer</keyword>
<evidence type="ECO:0000313" key="4">
    <source>
        <dbReference type="EMBL" id="MDQ0154764.1"/>
    </source>
</evidence>
<dbReference type="SUPFAM" id="SSF58104">
    <property type="entry name" value="Methyl-accepting chemotaxis protein (MCP) signaling domain"/>
    <property type="match status" value="1"/>
</dbReference>
<dbReference type="RefSeq" id="WP_307149357.1">
    <property type="nucleotide sequence ID" value="NZ_JAUSTU010000004.1"/>
</dbReference>
<protein>
    <submittedName>
        <fullName evidence="4">Uncharacterized protein YoxC</fullName>
    </submittedName>
</protein>
<dbReference type="SUPFAM" id="SSF103190">
    <property type="entry name" value="Sensory domain-like"/>
    <property type="match status" value="1"/>
</dbReference>
<dbReference type="Gene3D" id="1.10.287.950">
    <property type="entry name" value="Methyl-accepting chemotaxis protein"/>
    <property type="match status" value="1"/>
</dbReference>
<sequence>MDRNIHETLNKLIELAPIIQTLFDEEVMISISDREEVIFTLLSKELGMPDSTGYKLTSSDPVFQVMKTNKRLSSYIPKELYGTAARTIISPIVDENRQVIGSISIVFSVEKHDRFVRVAEQLAASSEEISASTTEMSTSSHELTGYMNNLLDAYSEMTNQMNQTEKMLELINSIAQSSRILGLNAGIEAARSGEHGRGFSIVAKEITKLADRSAESVDQIRQLLNSIKEKVDNVAQTVSQTVEISKHQSTAIEEISQSIQHLSDVAETIEELSKKI</sequence>
<evidence type="ECO:0000313" key="5">
    <source>
        <dbReference type="Proteomes" id="UP001231362"/>
    </source>
</evidence>
<proteinExistence type="predicted"/>
<dbReference type="Pfam" id="PF00015">
    <property type="entry name" value="MCPsignal"/>
    <property type="match status" value="1"/>
</dbReference>
<dbReference type="InterPro" id="IPR004089">
    <property type="entry name" value="MCPsignal_dom"/>
</dbReference>
<reference evidence="4 5" key="1">
    <citation type="submission" date="2023-07" db="EMBL/GenBank/DDBJ databases">
        <title>Genomic Encyclopedia of Type Strains, Phase IV (KMG-IV): sequencing the most valuable type-strain genomes for metagenomic binning, comparative biology and taxonomic classification.</title>
        <authorList>
            <person name="Goeker M."/>
        </authorList>
    </citation>
    <scope>NUCLEOTIDE SEQUENCE [LARGE SCALE GENOMIC DNA]</scope>
    <source>
        <strain evidence="4 5">DSM 23948</strain>
    </source>
</reference>
<keyword evidence="5" id="KW-1185">Reference proteome</keyword>
<feature type="domain" description="Methyl-accepting transducer" evidence="3">
    <location>
        <begin position="119"/>
        <end position="276"/>
    </location>
</feature>
<dbReference type="EMBL" id="JAUSTU010000004">
    <property type="protein sequence ID" value="MDQ0154764.1"/>
    <property type="molecule type" value="Genomic_DNA"/>
</dbReference>